<feature type="region of interest" description="Disordered" evidence="1">
    <location>
        <begin position="457"/>
        <end position="492"/>
    </location>
</feature>
<evidence type="ECO:0000259" key="2">
    <source>
        <dbReference type="Pfam" id="PF01935"/>
    </source>
</evidence>
<feature type="compositionally biased region" description="Basic and acidic residues" evidence="1">
    <location>
        <begin position="964"/>
        <end position="975"/>
    </location>
</feature>
<dbReference type="PANTHER" id="PTHR30121:SF6">
    <property type="entry name" value="SLR6007 PROTEIN"/>
    <property type="match status" value="1"/>
</dbReference>
<feature type="region of interest" description="Disordered" evidence="1">
    <location>
        <begin position="902"/>
        <end position="976"/>
    </location>
</feature>
<proteinExistence type="predicted"/>
<dbReference type="SUPFAM" id="SSF52540">
    <property type="entry name" value="P-loop containing nucleoside triphosphate hydrolases"/>
    <property type="match status" value="1"/>
</dbReference>
<dbReference type="InterPro" id="IPR027417">
    <property type="entry name" value="P-loop_NTPase"/>
</dbReference>
<feature type="region of interest" description="Disordered" evidence="1">
    <location>
        <begin position="154"/>
        <end position="227"/>
    </location>
</feature>
<dbReference type="EMBL" id="CP058531">
    <property type="protein sequence ID" value="QLG29824.1"/>
    <property type="molecule type" value="Genomic_DNA"/>
</dbReference>
<reference evidence="3 4" key="1">
    <citation type="submission" date="2020-07" db="EMBL/GenBank/DDBJ databases">
        <title>Gai3-2, isolated from salt lake.</title>
        <authorList>
            <person name="Cui H."/>
            <person name="Shi X."/>
        </authorList>
    </citation>
    <scope>NUCLEOTIDE SEQUENCE [LARGE SCALE GENOMIC DNA]</scope>
    <source>
        <strain evidence="3 4">Gai3-2</strain>
        <plasmid evidence="3 4">unnamed2</plasmid>
    </source>
</reference>
<dbReference type="PANTHER" id="PTHR30121">
    <property type="entry name" value="UNCHARACTERIZED PROTEIN YJGR-RELATED"/>
    <property type="match status" value="1"/>
</dbReference>
<evidence type="ECO:0000313" key="4">
    <source>
        <dbReference type="Proteomes" id="UP000509750"/>
    </source>
</evidence>
<feature type="compositionally biased region" description="Polar residues" evidence="1">
    <location>
        <begin position="1359"/>
        <end position="1382"/>
    </location>
</feature>
<geneLocation type="plasmid" evidence="3 4">
    <name>unnamed2</name>
</geneLocation>
<feature type="domain" description="Helicase HerA central" evidence="2">
    <location>
        <begin position="511"/>
        <end position="782"/>
    </location>
</feature>
<dbReference type="OrthoDB" id="214394at2157"/>
<keyword evidence="4" id="KW-1185">Reference proteome</keyword>
<evidence type="ECO:0000313" key="3">
    <source>
        <dbReference type="EMBL" id="QLG29824.1"/>
    </source>
</evidence>
<feature type="compositionally biased region" description="Low complexity" evidence="1">
    <location>
        <begin position="211"/>
        <end position="224"/>
    </location>
</feature>
<dbReference type="Gene3D" id="3.40.50.300">
    <property type="entry name" value="P-loop containing nucleotide triphosphate hydrolases"/>
    <property type="match status" value="2"/>
</dbReference>
<feature type="compositionally biased region" description="Basic and acidic residues" evidence="1">
    <location>
        <begin position="926"/>
        <end position="955"/>
    </location>
</feature>
<dbReference type="InterPro" id="IPR002789">
    <property type="entry name" value="HerA_central"/>
</dbReference>
<dbReference type="GeneID" id="56031092"/>
<protein>
    <submittedName>
        <fullName evidence="3">ATP-binding protein</fullName>
    </submittedName>
</protein>
<evidence type="ECO:0000256" key="1">
    <source>
        <dbReference type="SAM" id="MobiDB-lite"/>
    </source>
</evidence>
<feature type="region of interest" description="Disordered" evidence="1">
    <location>
        <begin position="1356"/>
        <end position="1411"/>
    </location>
</feature>
<dbReference type="Proteomes" id="UP000509750">
    <property type="component" value="Plasmid unnamed2"/>
</dbReference>
<sequence length="1501" mass="167892">MSNAREYLRVRPSSQSLHTEAIPRLIESLHKVTVEESTSGVTRLLPGDGSYPPQFEFLALSEGADEPVEFYVGADGDLTTLEDRLESMYPTTFDIDRVEMDVAHRLVHPVEYQREEFADRLDSDSLYYTPGAADMIDDGTSGLSILGDGGLLTREKQETEGDTDDNETGESDDPADEENEADDEEDIPDPTAVEYSNGTFRLDDAQRCVEPTTLTRPTLTDDGTVLARPPINDLTPMGVRWHALAAEHKQDWMMTIADFHDQTASPSDDSERRVPLATIIDHLVESEAPIAFQVVFRRKADWSPDAWQRKHDIKHNLDTWYGKIWDFIEPTTPDEHELSDRDEMRLDQLDDKQPKRTFTVNARAVAIPSDDTTEEELDTRLDALASGFDALDGEFYQFNGHRLRGSGFRQSKKEQYARSALERLLDRKLVTGGRKTRFDFTFNASELANLITVPSGENLSMEGRRGTDAKQESQNPLQRPAPDHADSFHDTGGLAIGRALDETGTPEDDPTYVPPSLLPTHYGRFGTTGSGKSKALINDALSLYEHTDGPIVLVDPKGDGLPENYMRSHAARFGVDDMEENVVHFSIPDILPGFSFFNLRPALDNGLSRIDAIQRTADHYEEILKLTMGSAKYESATVAPTLIRALISALFDAEYGRDNGQYRADEDYFAHRQLEYALDQLWQAGPPKPQPEHAPQSSDPDDRRRIDRQLQLDQTAFSRVMGGVSNRLAYVSQDGRLRDIFNNTDQEFDFREVLDDDTVVIFDLGNLRAEPTKLLSGLILSNLEDALREQSDDLSDKPEEYVVNLLVDEAASVVTSDIMNRLLEQGRGFRLSVGLSMQFPEQIEEEGGRRLYLNALNNIGTTLVGKISVDREIAEAMAHEEMSPREFKDRIASLPRGEWIAQVPSPTFGETGPKPFSVDPLPIPEGHPESDEPLTGEKSKRVESAIDRVQTRTDEVFGVPEPEPEPRDSPEDVQERLSTTNADLDQALAKVVRTIQLRHEVREENGEVPVEEVDEELRELFTAGDENVEPPSYDELGAVRERSQLLTVGLDTEEDQLVISLTERGEEAVAPDTGDVQAAGSEDHDNAVYEAERALTTAGFNTTVVPQDGSEQPDGRATHPDLDDEFVIEVETTTPSKPAKLLTNLRKAQDEEAIPLFIVRPEENDSYWAERIEGILHPPVKEIDDSNEIRLYTFPHQLEVRHIETGQRLTAVRPATSNDDTRMSMWRRDEETGDAVLPVEGDSDDARIQRVDTAMDRDVPAVYTYDPDINQYIVLEDDTTHTYDSKEAFETEWVPIKKPFIPERELPVPEYTHDAYAIVILPEGGDPVVYQQGETAPIETLVDDGPQLATAEADDQLDQTEATSAETVPSNPDGSPEETPSTIEPDKAEAESDPNPEATAEAAEESDQANSIADLDKKEALGIFADQHLTETDEDVAVRKSKVYSAYESWADDLGVEVVSNSWFTRRLKEYIEVETDRQRIDGELTHLFVSFTLDTEDDST</sequence>
<dbReference type="InterPro" id="IPR051162">
    <property type="entry name" value="T4SS_component"/>
</dbReference>
<name>A0A7D5GPF6_9EURY</name>
<dbReference type="KEGG" id="halg:HUG10_19625"/>
<organism evidence="3 4">
    <name type="scientific">Halorarum halophilum</name>
    <dbReference type="NCBI Taxonomy" id="2743090"/>
    <lineage>
        <taxon>Archaea</taxon>
        <taxon>Methanobacteriati</taxon>
        <taxon>Methanobacteriota</taxon>
        <taxon>Stenosarchaea group</taxon>
        <taxon>Halobacteria</taxon>
        <taxon>Halobacteriales</taxon>
        <taxon>Haloferacaceae</taxon>
        <taxon>Halorarum</taxon>
    </lineage>
</organism>
<dbReference type="GO" id="GO:0005524">
    <property type="term" value="F:ATP binding"/>
    <property type="evidence" value="ECO:0007669"/>
    <property type="project" value="UniProtKB-KW"/>
</dbReference>
<keyword evidence="3" id="KW-0547">Nucleotide-binding</keyword>
<feature type="region of interest" description="Disordered" evidence="1">
    <location>
        <begin position="683"/>
        <end position="703"/>
    </location>
</feature>
<dbReference type="RefSeq" id="WP_179171398.1">
    <property type="nucleotide sequence ID" value="NZ_CP058531.1"/>
</dbReference>
<feature type="compositionally biased region" description="Basic and acidic residues" evidence="1">
    <location>
        <begin position="462"/>
        <end position="471"/>
    </location>
</feature>
<feature type="compositionally biased region" description="Acidic residues" evidence="1">
    <location>
        <begin position="160"/>
        <end position="188"/>
    </location>
</feature>
<gene>
    <name evidence="3" type="ORF">HUG10_19625</name>
</gene>
<feature type="region of interest" description="Disordered" evidence="1">
    <location>
        <begin position="1099"/>
        <end position="1120"/>
    </location>
</feature>
<dbReference type="Pfam" id="PF01935">
    <property type="entry name" value="DUF87"/>
    <property type="match status" value="1"/>
</dbReference>
<accession>A0A7D5GPF6</accession>
<keyword evidence="3" id="KW-0614">Plasmid</keyword>
<keyword evidence="3" id="KW-0067">ATP-binding</keyword>